<reference evidence="10 11" key="1">
    <citation type="submission" date="2017-07" db="EMBL/GenBank/DDBJ databases">
        <title>Genome Sequence of Antarctobacter heliothermus Strain SMS3 Isolated from a culture of the Diatom Skeletonema marinoi.</title>
        <authorList>
            <person name="Topel M."/>
            <person name="Pinder M.I.M."/>
            <person name="Johansson O.N."/>
            <person name="Kourtchenko O."/>
            <person name="Godhe A."/>
            <person name="Clarke A.K."/>
        </authorList>
    </citation>
    <scope>NUCLEOTIDE SEQUENCE [LARGE SCALE GENOMIC DNA]</scope>
    <source>
        <strain evidence="10 11">SMS3</strain>
    </source>
</reference>
<feature type="transmembrane region" description="Helical" evidence="9">
    <location>
        <begin position="241"/>
        <end position="262"/>
    </location>
</feature>
<dbReference type="Proteomes" id="UP000203589">
    <property type="component" value="Chromosome"/>
</dbReference>
<evidence type="ECO:0000256" key="7">
    <source>
        <dbReference type="ARBA" id="ARBA00023136"/>
    </source>
</evidence>
<evidence type="ECO:0000313" key="10">
    <source>
        <dbReference type="EMBL" id="ASP20483.1"/>
    </source>
</evidence>
<dbReference type="InterPro" id="IPR001851">
    <property type="entry name" value="ABC_transp_permease"/>
</dbReference>
<dbReference type="CDD" id="cd06582">
    <property type="entry name" value="TM_PBP1_LivH_like"/>
    <property type="match status" value="1"/>
</dbReference>
<keyword evidence="6 9" id="KW-1133">Transmembrane helix</keyword>
<dbReference type="GO" id="GO:0022857">
    <property type="term" value="F:transmembrane transporter activity"/>
    <property type="evidence" value="ECO:0007669"/>
    <property type="project" value="InterPro"/>
</dbReference>
<proteinExistence type="inferred from homology"/>
<dbReference type="AlphaFoldDB" id="A0A222E2T9"/>
<keyword evidence="5" id="KW-0029">Amino-acid transport</keyword>
<feature type="transmembrane region" description="Helical" evidence="9">
    <location>
        <begin position="180"/>
        <end position="210"/>
    </location>
</feature>
<dbReference type="OrthoDB" id="9807115at2"/>
<dbReference type="KEGG" id="aht:ANTHELSMS3_01795"/>
<evidence type="ECO:0000256" key="3">
    <source>
        <dbReference type="ARBA" id="ARBA00022475"/>
    </source>
</evidence>
<dbReference type="GO" id="GO:0006865">
    <property type="term" value="P:amino acid transport"/>
    <property type="evidence" value="ECO:0007669"/>
    <property type="project" value="UniProtKB-KW"/>
</dbReference>
<evidence type="ECO:0000256" key="6">
    <source>
        <dbReference type="ARBA" id="ARBA00022989"/>
    </source>
</evidence>
<name>A0A222E2T9_9RHOB</name>
<sequence length="293" mass="30881">MTFFLEQLIIGLSSGGIYAIMALALVMIYKSTGHVNLAQGEMAVFSTFIAWTLVQMGVPIWPAILLTVAVSFVGAVVLERVVVRPFAKADDLVVVAVFVGLFLSIHSLAGVIWNYEVKPFPSAFSDGSINLMDDLSIRAHTLGSLLTTGAVLTAVWFFFRYTRLGLALRAAADNHESSRLVGINVSVMLALGWGLAAGIGAVAGVMIAPVTFLDPGMGLAPLIFALAGALLGGITSPFGAALGGLIVGVLEAMISAYVPYGIEFRELIALMLILSVLLVRPAGLFGEIVTRRV</sequence>
<comment type="subcellular location">
    <subcellularLocation>
        <location evidence="1">Cell membrane</location>
        <topology evidence="1">Multi-pass membrane protein</topology>
    </subcellularLocation>
</comment>
<dbReference type="Pfam" id="PF02653">
    <property type="entry name" value="BPD_transp_2"/>
    <property type="match status" value="1"/>
</dbReference>
<dbReference type="RefSeq" id="WP_094034552.1">
    <property type="nucleotide sequence ID" value="NZ_CP022540.1"/>
</dbReference>
<dbReference type="InterPro" id="IPR052157">
    <property type="entry name" value="BCAA_transport_permease"/>
</dbReference>
<dbReference type="PANTHER" id="PTHR11795:SF451">
    <property type="entry name" value="ABC TRANSPORTER PERMEASE PROTEIN"/>
    <property type="match status" value="1"/>
</dbReference>
<dbReference type="PANTHER" id="PTHR11795">
    <property type="entry name" value="BRANCHED-CHAIN AMINO ACID TRANSPORT SYSTEM PERMEASE PROTEIN LIVH"/>
    <property type="match status" value="1"/>
</dbReference>
<keyword evidence="3" id="KW-1003">Cell membrane</keyword>
<feature type="transmembrane region" description="Helical" evidence="9">
    <location>
        <begin position="216"/>
        <end position="234"/>
    </location>
</feature>
<dbReference type="EMBL" id="CP022540">
    <property type="protein sequence ID" value="ASP20483.1"/>
    <property type="molecule type" value="Genomic_DNA"/>
</dbReference>
<evidence type="ECO:0000256" key="8">
    <source>
        <dbReference type="ARBA" id="ARBA00037998"/>
    </source>
</evidence>
<evidence type="ECO:0000256" key="4">
    <source>
        <dbReference type="ARBA" id="ARBA00022692"/>
    </source>
</evidence>
<keyword evidence="11" id="KW-1185">Reference proteome</keyword>
<accession>A0A222E2T9</accession>
<feature type="transmembrane region" description="Helical" evidence="9">
    <location>
        <begin position="135"/>
        <end position="159"/>
    </location>
</feature>
<feature type="transmembrane region" description="Helical" evidence="9">
    <location>
        <begin position="268"/>
        <end position="289"/>
    </location>
</feature>
<evidence type="ECO:0000313" key="11">
    <source>
        <dbReference type="Proteomes" id="UP000203589"/>
    </source>
</evidence>
<organism evidence="10 11">
    <name type="scientific">Antarctobacter heliothermus</name>
    <dbReference type="NCBI Taxonomy" id="74033"/>
    <lineage>
        <taxon>Bacteria</taxon>
        <taxon>Pseudomonadati</taxon>
        <taxon>Pseudomonadota</taxon>
        <taxon>Alphaproteobacteria</taxon>
        <taxon>Rhodobacterales</taxon>
        <taxon>Roseobacteraceae</taxon>
        <taxon>Antarctobacter</taxon>
    </lineage>
</organism>
<dbReference type="GO" id="GO:0005886">
    <property type="term" value="C:plasma membrane"/>
    <property type="evidence" value="ECO:0007669"/>
    <property type="project" value="UniProtKB-SubCell"/>
</dbReference>
<keyword evidence="7 9" id="KW-0472">Membrane</keyword>
<evidence type="ECO:0000256" key="5">
    <source>
        <dbReference type="ARBA" id="ARBA00022970"/>
    </source>
</evidence>
<evidence type="ECO:0000256" key="2">
    <source>
        <dbReference type="ARBA" id="ARBA00022448"/>
    </source>
</evidence>
<gene>
    <name evidence="10" type="ORF">ANTHELSMS3_01795</name>
</gene>
<evidence type="ECO:0000256" key="9">
    <source>
        <dbReference type="SAM" id="Phobius"/>
    </source>
</evidence>
<feature type="transmembrane region" description="Helical" evidence="9">
    <location>
        <begin position="60"/>
        <end position="81"/>
    </location>
</feature>
<feature type="transmembrane region" description="Helical" evidence="9">
    <location>
        <begin position="6"/>
        <end position="28"/>
    </location>
</feature>
<keyword evidence="2" id="KW-0813">Transport</keyword>
<evidence type="ECO:0000256" key="1">
    <source>
        <dbReference type="ARBA" id="ARBA00004651"/>
    </source>
</evidence>
<keyword evidence="4 9" id="KW-0812">Transmembrane</keyword>
<comment type="similarity">
    <text evidence="8">Belongs to the binding-protein-dependent transport system permease family. LivHM subfamily.</text>
</comment>
<protein>
    <submittedName>
        <fullName evidence="10">High-affinity branched-chain amino acid transport system permease protein LivH</fullName>
    </submittedName>
</protein>
<feature type="transmembrane region" description="Helical" evidence="9">
    <location>
        <begin position="93"/>
        <end position="115"/>
    </location>
</feature>